<proteinExistence type="predicted"/>
<dbReference type="Proteomes" id="UP000428333">
    <property type="component" value="Linkage Group LG01"/>
</dbReference>
<reference evidence="2 3" key="1">
    <citation type="journal article" date="2019" name="Genome Biol. Evol.">
        <title>The Rhododendron genome and chromosomal organization provide insight into shared whole-genome duplications across the heath family (Ericaceae).</title>
        <authorList>
            <person name="Soza V.L."/>
            <person name="Lindsley D."/>
            <person name="Waalkes A."/>
            <person name="Ramage E."/>
            <person name="Patwardhan R.P."/>
            <person name="Burton J.N."/>
            <person name="Adey A."/>
            <person name="Kumar A."/>
            <person name="Qiu R."/>
            <person name="Shendure J."/>
            <person name="Hall B."/>
        </authorList>
    </citation>
    <scope>NUCLEOTIDE SEQUENCE [LARGE SCALE GENOMIC DNA]</scope>
    <source>
        <strain evidence="2">RSF 1966-606</strain>
    </source>
</reference>
<accession>A0A6A4MPY9</accession>
<dbReference type="OrthoDB" id="10507392at2759"/>
<keyword evidence="3" id="KW-1185">Reference proteome</keyword>
<evidence type="ECO:0000256" key="1">
    <source>
        <dbReference type="SAM" id="MobiDB-lite"/>
    </source>
</evidence>
<gene>
    <name evidence="2" type="ORF">C3L33_00907</name>
</gene>
<feature type="compositionally biased region" description="Basic and acidic residues" evidence="1">
    <location>
        <begin position="187"/>
        <end position="198"/>
    </location>
</feature>
<comment type="caution">
    <text evidence="2">The sequence shown here is derived from an EMBL/GenBank/DDBJ whole genome shotgun (WGS) entry which is preliminary data.</text>
</comment>
<evidence type="ECO:0000313" key="3">
    <source>
        <dbReference type="Proteomes" id="UP000428333"/>
    </source>
</evidence>
<dbReference type="AlphaFoldDB" id="A0A6A4MPY9"/>
<feature type="non-terminal residue" evidence="2">
    <location>
        <position position="1"/>
    </location>
</feature>
<protein>
    <submittedName>
        <fullName evidence="2">Uncharacterized protein</fullName>
    </submittedName>
</protein>
<evidence type="ECO:0000313" key="2">
    <source>
        <dbReference type="EMBL" id="KAE9467188.1"/>
    </source>
</evidence>
<sequence>MRKSKLKVLIQKEGTKVRFRGSSGGLSGTAVKNCGRDGIQKDEGLDVIAAKGLDTVENMANDLNEVDRATSDLKNTNVRIKDTVTKVIRATCNFVDVGAPEVMKKLFFPRTRGLPFKGDVDGKYYKKLRKQFLTNYELVKPHSSKEGVVFLPSTDLVLESPPPPPTTISFRHLRRQQPASPPPTTRYDTDVQGHERKWSLHLAGP</sequence>
<dbReference type="EMBL" id="QEFC01000045">
    <property type="protein sequence ID" value="KAE9467188.1"/>
    <property type="molecule type" value="Genomic_DNA"/>
</dbReference>
<organism evidence="2 3">
    <name type="scientific">Rhododendron williamsianum</name>
    <dbReference type="NCBI Taxonomy" id="262921"/>
    <lineage>
        <taxon>Eukaryota</taxon>
        <taxon>Viridiplantae</taxon>
        <taxon>Streptophyta</taxon>
        <taxon>Embryophyta</taxon>
        <taxon>Tracheophyta</taxon>
        <taxon>Spermatophyta</taxon>
        <taxon>Magnoliopsida</taxon>
        <taxon>eudicotyledons</taxon>
        <taxon>Gunneridae</taxon>
        <taxon>Pentapetalae</taxon>
        <taxon>asterids</taxon>
        <taxon>Ericales</taxon>
        <taxon>Ericaceae</taxon>
        <taxon>Ericoideae</taxon>
        <taxon>Rhodoreae</taxon>
        <taxon>Rhododendron</taxon>
    </lineage>
</organism>
<feature type="region of interest" description="Disordered" evidence="1">
    <location>
        <begin position="160"/>
        <end position="205"/>
    </location>
</feature>
<name>A0A6A4MPY9_9ERIC</name>